<evidence type="ECO:0000313" key="7">
    <source>
        <dbReference type="EMBL" id="TWT49071.1"/>
    </source>
</evidence>
<feature type="chain" id="PRO_5022867966" evidence="4">
    <location>
        <begin position="22"/>
        <end position="293"/>
    </location>
</feature>
<dbReference type="Gene3D" id="2.40.50.100">
    <property type="match status" value="2"/>
</dbReference>
<evidence type="ECO:0000259" key="5">
    <source>
        <dbReference type="Pfam" id="PF25917"/>
    </source>
</evidence>
<dbReference type="PANTHER" id="PTHR30469">
    <property type="entry name" value="MULTIDRUG RESISTANCE PROTEIN MDTA"/>
    <property type="match status" value="1"/>
</dbReference>
<dbReference type="Pfam" id="PF25954">
    <property type="entry name" value="Beta-barrel_RND_2"/>
    <property type="match status" value="1"/>
</dbReference>
<sequence length="293" mass="32552" precursor="true">MRMTILTLAMVLSLGLTTVTAFGEQVETFTEPYRRIAVPASEIGVIEKLDVQEGDSVVKDQFLGKLDDSVLRSSLMVADAAMKARGPQKSAEAEVEMRRQILEGYQSLSDHGNATKRELARSEIELRQAAARLQSTREEAELRHLEYERVKQQIEQRRILAPVAGIVIAIEKEAGEYVSPTDPVIMHIVQIDKLKAVFSVPRREAIGLKAGQKVRLSIGYEGQTCNGVIEFVSPIASPESNSNRVKVRIDNPKQEYQSGVSCRWNLDQSPAPETRETVKTTQVRSSSSTSSKR</sequence>
<dbReference type="InterPro" id="IPR058792">
    <property type="entry name" value="Beta-barrel_RND_2"/>
</dbReference>
<dbReference type="EMBL" id="SJPI01000003">
    <property type="protein sequence ID" value="TWT49071.1"/>
    <property type="molecule type" value="Genomic_DNA"/>
</dbReference>
<gene>
    <name evidence="7" type="primary">macA_5</name>
    <name evidence="7" type="ORF">Pla22_42630</name>
</gene>
<dbReference type="GO" id="GO:1990281">
    <property type="term" value="C:efflux pump complex"/>
    <property type="evidence" value="ECO:0007669"/>
    <property type="project" value="TreeGrafter"/>
</dbReference>
<evidence type="ECO:0000256" key="3">
    <source>
        <dbReference type="SAM" id="MobiDB-lite"/>
    </source>
</evidence>
<proteinExistence type="inferred from homology"/>
<feature type="coiled-coil region" evidence="2">
    <location>
        <begin position="119"/>
        <end position="157"/>
    </location>
</feature>
<evidence type="ECO:0000256" key="2">
    <source>
        <dbReference type="SAM" id="Coils"/>
    </source>
</evidence>
<reference evidence="7 8" key="1">
    <citation type="submission" date="2019-02" db="EMBL/GenBank/DDBJ databases">
        <title>Deep-cultivation of Planctomycetes and their phenomic and genomic characterization uncovers novel biology.</title>
        <authorList>
            <person name="Wiegand S."/>
            <person name="Jogler M."/>
            <person name="Boedeker C."/>
            <person name="Pinto D."/>
            <person name="Vollmers J."/>
            <person name="Rivas-Marin E."/>
            <person name="Kohn T."/>
            <person name="Peeters S.H."/>
            <person name="Heuer A."/>
            <person name="Rast P."/>
            <person name="Oberbeckmann S."/>
            <person name="Bunk B."/>
            <person name="Jeske O."/>
            <person name="Meyerdierks A."/>
            <person name="Storesund J.E."/>
            <person name="Kallscheuer N."/>
            <person name="Luecker S."/>
            <person name="Lage O.M."/>
            <person name="Pohl T."/>
            <person name="Merkel B.J."/>
            <person name="Hornburger P."/>
            <person name="Mueller R.-W."/>
            <person name="Bruemmer F."/>
            <person name="Labrenz M."/>
            <person name="Spormann A.M."/>
            <person name="Op Den Camp H."/>
            <person name="Overmann J."/>
            <person name="Amann R."/>
            <person name="Jetten M.S.M."/>
            <person name="Mascher T."/>
            <person name="Medema M.H."/>
            <person name="Devos D.P."/>
            <person name="Kaster A.-K."/>
            <person name="Ovreas L."/>
            <person name="Rohde M."/>
            <person name="Galperin M.Y."/>
            <person name="Jogler C."/>
        </authorList>
    </citation>
    <scope>NUCLEOTIDE SEQUENCE [LARGE SCALE GENOMIC DNA]</scope>
    <source>
        <strain evidence="7 8">Pla22</strain>
    </source>
</reference>
<evidence type="ECO:0000256" key="1">
    <source>
        <dbReference type="ARBA" id="ARBA00009477"/>
    </source>
</evidence>
<dbReference type="InterPro" id="IPR006143">
    <property type="entry name" value="RND_pump_MFP"/>
</dbReference>
<comment type="similarity">
    <text evidence="1">Belongs to the membrane fusion protein (MFP) (TC 8.A.1) family.</text>
</comment>
<comment type="caution">
    <text evidence="7">The sequence shown here is derived from an EMBL/GenBank/DDBJ whole genome shotgun (WGS) entry which is preliminary data.</text>
</comment>
<dbReference type="Pfam" id="PF25917">
    <property type="entry name" value="BSH_RND"/>
    <property type="match status" value="1"/>
</dbReference>
<feature type="compositionally biased region" description="Low complexity" evidence="3">
    <location>
        <begin position="279"/>
        <end position="293"/>
    </location>
</feature>
<organism evidence="7 8">
    <name type="scientific">Rubripirellula amarantea</name>
    <dbReference type="NCBI Taxonomy" id="2527999"/>
    <lineage>
        <taxon>Bacteria</taxon>
        <taxon>Pseudomonadati</taxon>
        <taxon>Planctomycetota</taxon>
        <taxon>Planctomycetia</taxon>
        <taxon>Pirellulales</taxon>
        <taxon>Pirellulaceae</taxon>
        <taxon>Rubripirellula</taxon>
    </lineage>
</organism>
<feature type="domain" description="CusB-like beta-barrel" evidence="6">
    <location>
        <begin position="198"/>
        <end position="268"/>
    </location>
</feature>
<feature type="domain" description="Multidrug resistance protein MdtA-like barrel-sandwich hybrid" evidence="5">
    <location>
        <begin position="44"/>
        <end position="185"/>
    </location>
</feature>
<feature type="signal peptide" evidence="4">
    <location>
        <begin position="1"/>
        <end position="21"/>
    </location>
</feature>
<dbReference type="GO" id="GO:0015562">
    <property type="term" value="F:efflux transmembrane transporter activity"/>
    <property type="evidence" value="ECO:0007669"/>
    <property type="project" value="TreeGrafter"/>
</dbReference>
<accession>A0A5C5WG35</accession>
<name>A0A5C5WG35_9BACT</name>
<evidence type="ECO:0000256" key="4">
    <source>
        <dbReference type="SAM" id="SignalP"/>
    </source>
</evidence>
<keyword evidence="2" id="KW-0175">Coiled coil</keyword>
<dbReference type="SUPFAM" id="SSF111369">
    <property type="entry name" value="HlyD-like secretion proteins"/>
    <property type="match status" value="1"/>
</dbReference>
<protein>
    <submittedName>
        <fullName evidence="7">Macrolide export protein MacA</fullName>
    </submittedName>
</protein>
<evidence type="ECO:0000259" key="6">
    <source>
        <dbReference type="Pfam" id="PF25954"/>
    </source>
</evidence>
<keyword evidence="4" id="KW-0732">Signal</keyword>
<dbReference type="RefSeq" id="WP_165440768.1">
    <property type="nucleotide sequence ID" value="NZ_SJPI01000003.1"/>
</dbReference>
<evidence type="ECO:0000313" key="8">
    <source>
        <dbReference type="Proteomes" id="UP000316598"/>
    </source>
</evidence>
<dbReference type="AlphaFoldDB" id="A0A5C5WG35"/>
<dbReference type="NCBIfam" id="TIGR01730">
    <property type="entry name" value="RND_mfp"/>
    <property type="match status" value="1"/>
</dbReference>
<dbReference type="PANTHER" id="PTHR30469:SF15">
    <property type="entry name" value="HLYD FAMILY OF SECRETION PROTEINS"/>
    <property type="match status" value="1"/>
</dbReference>
<dbReference type="InterPro" id="IPR058625">
    <property type="entry name" value="MdtA-like_BSH"/>
</dbReference>
<keyword evidence="8" id="KW-1185">Reference proteome</keyword>
<feature type="region of interest" description="Disordered" evidence="3">
    <location>
        <begin position="259"/>
        <end position="293"/>
    </location>
</feature>
<dbReference type="Proteomes" id="UP000316598">
    <property type="component" value="Unassembled WGS sequence"/>
</dbReference>
<dbReference type="Gene3D" id="2.40.30.170">
    <property type="match status" value="1"/>
</dbReference>